<sequence>MKRRRRENEKLRPDESPEEMISPVIVFAHGAGAPSSSEWMIRWKDMMKKQLGAVEVVTFDYPYIGGGGGKRRVAPKAEKLIEFHLEIVKETAARFPNHPLILAGKSMGSRVSCMVAADPDVTVSAVICLGYPLKGMKGAIRDETLLQMGVPVMFVQGSKDSMCPLDKLDAVCKKMKAVTELHVIDGGDHSFKIGKRHLHTNGLTQDDVQLVALQAISAFVSKCIAHNLLN</sequence>
<evidence type="ECO:0000313" key="2">
    <source>
        <dbReference type="EMBL" id="CAA7028365.1"/>
    </source>
</evidence>
<dbReference type="Pfam" id="PF20408">
    <property type="entry name" value="Abhydrolase_11"/>
    <property type="match status" value="1"/>
</dbReference>
<dbReference type="Proteomes" id="UP000467841">
    <property type="component" value="Unassembled WGS sequence"/>
</dbReference>
<protein>
    <recommendedName>
        <fullName evidence="1">KANL3/Tex30 alpha/beta hydrolase-like domain-containing protein</fullName>
    </recommendedName>
</protein>
<dbReference type="SUPFAM" id="SSF53474">
    <property type="entry name" value="alpha/beta-Hydrolases"/>
    <property type="match status" value="1"/>
</dbReference>
<gene>
    <name evidence="2" type="ORF">MERR_LOCUS15600</name>
</gene>
<name>A0A6D2IRV7_9BRAS</name>
<accession>A0A6D2IRV7</accession>
<dbReference type="FunFam" id="3.40.50.1820:FF:000207">
    <property type="entry name" value="Alpha/beta-Hydrolases superfamily protein"/>
    <property type="match status" value="1"/>
</dbReference>
<dbReference type="Gene3D" id="3.40.50.1820">
    <property type="entry name" value="alpha/beta hydrolase"/>
    <property type="match status" value="1"/>
</dbReference>
<proteinExistence type="predicted"/>
<dbReference type="InterPro" id="IPR029058">
    <property type="entry name" value="AB_hydrolase_fold"/>
</dbReference>
<dbReference type="PANTHER" id="PTHR13136:SF11">
    <property type="entry name" value="TESTIS-EXPRESSED PROTEIN 30"/>
    <property type="match status" value="1"/>
</dbReference>
<dbReference type="EMBL" id="CACVBM020001067">
    <property type="protein sequence ID" value="CAA7028365.1"/>
    <property type="molecule type" value="Genomic_DNA"/>
</dbReference>
<reference evidence="2" key="1">
    <citation type="submission" date="2020-01" db="EMBL/GenBank/DDBJ databases">
        <authorList>
            <person name="Mishra B."/>
        </authorList>
    </citation>
    <scope>NUCLEOTIDE SEQUENCE [LARGE SCALE GENOMIC DNA]</scope>
</reference>
<dbReference type="InterPro" id="IPR046879">
    <property type="entry name" value="KANL3/Tex30_Abhydrolase"/>
</dbReference>
<dbReference type="AlphaFoldDB" id="A0A6D2IRV7"/>
<evidence type="ECO:0000313" key="3">
    <source>
        <dbReference type="Proteomes" id="UP000467841"/>
    </source>
</evidence>
<evidence type="ECO:0000259" key="1">
    <source>
        <dbReference type="Pfam" id="PF20408"/>
    </source>
</evidence>
<keyword evidence="3" id="KW-1185">Reference proteome</keyword>
<feature type="domain" description="KANL3/Tex30 alpha/beta hydrolase-like" evidence="1">
    <location>
        <begin position="24"/>
        <end position="220"/>
    </location>
</feature>
<dbReference type="OrthoDB" id="6415022at2759"/>
<dbReference type="InterPro" id="IPR026555">
    <property type="entry name" value="NSL3/Tex30"/>
</dbReference>
<organism evidence="2 3">
    <name type="scientific">Microthlaspi erraticum</name>
    <dbReference type="NCBI Taxonomy" id="1685480"/>
    <lineage>
        <taxon>Eukaryota</taxon>
        <taxon>Viridiplantae</taxon>
        <taxon>Streptophyta</taxon>
        <taxon>Embryophyta</taxon>
        <taxon>Tracheophyta</taxon>
        <taxon>Spermatophyta</taxon>
        <taxon>Magnoliopsida</taxon>
        <taxon>eudicotyledons</taxon>
        <taxon>Gunneridae</taxon>
        <taxon>Pentapetalae</taxon>
        <taxon>rosids</taxon>
        <taxon>malvids</taxon>
        <taxon>Brassicales</taxon>
        <taxon>Brassicaceae</taxon>
        <taxon>Coluteocarpeae</taxon>
        <taxon>Microthlaspi</taxon>
    </lineage>
</organism>
<dbReference type="PANTHER" id="PTHR13136">
    <property type="entry name" value="TESTIS DEVELOPMENT PROTEIN PRTD"/>
    <property type="match status" value="1"/>
</dbReference>
<comment type="caution">
    <text evidence="2">The sequence shown here is derived from an EMBL/GenBank/DDBJ whole genome shotgun (WGS) entry which is preliminary data.</text>
</comment>